<reference evidence="2 3" key="1">
    <citation type="submission" date="2021-01" db="EMBL/GenBank/DDBJ databases">
        <title>Paenibacillus sp.nov. isolated from the rhizosphere soil of tomato plant.</title>
        <authorList>
            <person name="Thin K.K."/>
            <person name="Zhang X."/>
            <person name="He S."/>
        </authorList>
    </citation>
    <scope>NUCLEOTIDE SEQUENCE [LARGE SCALE GENOMIC DNA]</scope>
    <source>
        <strain evidence="2 3">DXFW5</strain>
    </source>
</reference>
<dbReference type="Pfam" id="PF12867">
    <property type="entry name" value="DinB_2"/>
    <property type="match status" value="1"/>
</dbReference>
<feature type="domain" description="DinB-like" evidence="1">
    <location>
        <begin position="36"/>
        <end position="166"/>
    </location>
</feature>
<dbReference type="Gene3D" id="1.20.120.450">
    <property type="entry name" value="dinb family like domain"/>
    <property type="match status" value="1"/>
</dbReference>
<dbReference type="EMBL" id="JADCNN020000007">
    <property type="protein sequence ID" value="MBM6995997.1"/>
    <property type="molecule type" value="Genomic_DNA"/>
</dbReference>
<sequence>MIDKTRYPIGQFDPALIFFEEDRDKFINQILLIIPKLRSLISHLTIDQLQTPYRDGGWSIQQIIHHMADNDMNAYLRFKRALTEIEPAASSYREDLWGDLHDYFETDIEISLLLLESLHKRFYILLHKLDSGQFSRTLRTQALGLINLDTALQRFIWHNHHHISQIESLIIRKAW</sequence>
<dbReference type="SUPFAM" id="SSF109854">
    <property type="entry name" value="DinB/YfiT-like putative metalloenzymes"/>
    <property type="match status" value="1"/>
</dbReference>
<keyword evidence="3" id="KW-1185">Reference proteome</keyword>
<protein>
    <submittedName>
        <fullName evidence="2">Metal-dependent hydrolase</fullName>
    </submittedName>
</protein>
<organism evidence="2 3">
    <name type="scientific">Paenibacillus rhizolycopersici</name>
    <dbReference type="NCBI Taxonomy" id="2780073"/>
    <lineage>
        <taxon>Bacteria</taxon>
        <taxon>Bacillati</taxon>
        <taxon>Bacillota</taxon>
        <taxon>Bacilli</taxon>
        <taxon>Bacillales</taxon>
        <taxon>Paenibacillaceae</taxon>
        <taxon>Paenibacillus</taxon>
    </lineage>
</organism>
<keyword evidence="2" id="KW-0378">Hydrolase</keyword>
<dbReference type="InterPro" id="IPR034660">
    <property type="entry name" value="DinB/YfiT-like"/>
</dbReference>
<dbReference type="RefSeq" id="WP_193417409.1">
    <property type="nucleotide sequence ID" value="NZ_JADCNN020000007.1"/>
</dbReference>
<dbReference type="InterPro" id="IPR024775">
    <property type="entry name" value="DinB-like"/>
</dbReference>
<dbReference type="Proteomes" id="UP001516620">
    <property type="component" value="Unassembled WGS sequence"/>
</dbReference>
<evidence type="ECO:0000313" key="3">
    <source>
        <dbReference type="Proteomes" id="UP001516620"/>
    </source>
</evidence>
<gene>
    <name evidence="2" type="ORF">IM700_010105</name>
</gene>
<dbReference type="NCBIfam" id="NF009807">
    <property type="entry name" value="PRK13291.1"/>
    <property type="match status" value="1"/>
</dbReference>
<comment type="caution">
    <text evidence="2">The sequence shown here is derived from an EMBL/GenBank/DDBJ whole genome shotgun (WGS) entry which is preliminary data.</text>
</comment>
<accession>A0ABS2H3G2</accession>
<proteinExistence type="predicted"/>
<name>A0ABS2H3G2_9BACL</name>
<dbReference type="GO" id="GO:0016787">
    <property type="term" value="F:hydrolase activity"/>
    <property type="evidence" value="ECO:0007669"/>
    <property type="project" value="UniProtKB-KW"/>
</dbReference>
<evidence type="ECO:0000313" key="2">
    <source>
        <dbReference type="EMBL" id="MBM6995997.1"/>
    </source>
</evidence>
<evidence type="ECO:0000259" key="1">
    <source>
        <dbReference type="Pfam" id="PF12867"/>
    </source>
</evidence>